<dbReference type="InterPro" id="IPR000477">
    <property type="entry name" value="RT_dom"/>
</dbReference>
<reference evidence="3" key="1">
    <citation type="journal article" date="2013" name="Nature">
        <title>Draft genome of the wheat A-genome progenitor Triticum urartu.</title>
        <authorList>
            <person name="Ling H.Q."/>
            <person name="Zhao S."/>
            <person name="Liu D."/>
            <person name="Wang J."/>
            <person name="Sun H."/>
            <person name="Zhang C."/>
            <person name="Fan H."/>
            <person name="Li D."/>
            <person name="Dong L."/>
            <person name="Tao Y."/>
            <person name="Gao C."/>
            <person name="Wu H."/>
            <person name="Li Y."/>
            <person name="Cui Y."/>
            <person name="Guo X."/>
            <person name="Zheng S."/>
            <person name="Wang B."/>
            <person name="Yu K."/>
            <person name="Liang Q."/>
            <person name="Yang W."/>
            <person name="Lou X."/>
            <person name="Chen J."/>
            <person name="Feng M."/>
            <person name="Jian J."/>
            <person name="Zhang X."/>
            <person name="Luo G."/>
            <person name="Jiang Y."/>
            <person name="Liu J."/>
            <person name="Wang Z."/>
            <person name="Sha Y."/>
            <person name="Zhang B."/>
            <person name="Wu H."/>
            <person name="Tang D."/>
            <person name="Shen Q."/>
            <person name="Xue P."/>
            <person name="Zou S."/>
            <person name="Wang X."/>
            <person name="Liu X."/>
            <person name="Wang F."/>
            <person name="Yang Y."/>
            <person name="An X."/>
            <person name="Dong Z."/>
            <person name="Zhang K."/>
            <person name="Zhang X."/>
            <person name="Luo M.C."/>
            <person name="Dvorak J."/>
            <person name="Tong Y."/>
            <person name="Wang J."/>
            <person name="Yang H."/>
            <person name="Li Z."/>
            <person name="Wang D."/>
            <person name="Zhang A."/>
            <person name="Wang J."/>
        </authorList>
    </citation>
    <scope>NUCLEOTIDE SEQUENCE</scope>
    <source>
        <strain evidence="3">cv. G1812</strain>
    </source>
</reference>
<dbReference type="InterPro" id="IPR043502">
    <property type="entry name" value="DNA/RNA_pol_sf"/>
</dbReference>
<sequence>MRKILHNGTFCVKLNNTMGPYFQSYKGVGQGDPVAPFLFNIAAKCLCKMVLQAQKSNLFVGLAADLVENGVAILQYADDTILCIEHDPEKAMNLKLLLYMFELMSGLKINYQKSEILCVGGDDNILQAYADIFNCQIGRFPMKYLGVLVSYSSL</sequence>
<dbReference type="EnsemblPlants" id="TuG1812G0500004494.01.T01">
    <property type="protein sequence ID" value="TuG1812G0500004494.01.T01.cds384355"/>
    <property type="gene ID" value="TuG1812G0500004494.01"/>
</dbReference>
<evidence type="ECO:0000313" key="3">
    <source>
        <dbReference type="Proteomes" id="UP000015106"/>
    </source>
</evidence>
<evidence type="ECO:0000259" key="1">
    <source>
        <dbReference type="PROSITE" id="PS50878"/>
    </source>
</evidence>
<reference evidence="2" key="2">
    <citation type="submission" date="2018-03" db="EMBL/GenBank/DDBJ databases">
        <title>The Triticum urartu genome reveals the dynamic nature of wheat genome evolution.</title>
        <authorList>
            <person name="Ling H."/>
            <person name="Ma B."/>
            <person name="Shi X."/>
            <person name="Liu H."/>
            <person name="Dong L."/>
            <person name="Sun H."/>
            <person name="Cao Y."/>
            <person name="Gao Q."/>
            <person name="Zheng S."/>
            <person name="Li Y."/>
            <person name="Yu Y."/>
            <person name="Du H."/>
            <person name="Qi M."/>
            <person name="Li Y."/>
            <person name="Yu H."/>
            <person name="Cui Y."/>
            <person name="Wang N."/>
            <person name="Chen C."/>
            <person name="Wu H."/>
            <person name="Zhao Y."/>
            <person name="Zhang J."/>
            <person name="Li Y."/>
            <person name="Zhou W."/>
            <person name="Zhang B."/>
            <person name="Hu W."/>
            <person name="Eijk M."/>
            <person name="Tang J."/>
            <person name="Witsenboer H."/>
            <person name="Zhao S."/>
            <person name="Li Z."/>
            <person name="Zhang A."/>
            <person name="Wang D."/>
            <person name="Liang C."/>
        </authorList>
    </citation>
    <scope>NUCLEOTIDE SEQUENCE [LARGE SCALE GENOMIC DNA]</scope>
    <source>
        <strain evidence="2">cv. G1812</strain>
    </source>
</reference>
<name>A0A8R7QJD2_TRIUA</name>
<dbReference type="SUPFAM" id="SSF56672">
    <property type="entry name" value="DNA/RNA polymerases"/>
    <property type="match status" value="1"/>
</dbReference>
<dbReference type="Pfam" id="PF00078">
    <property type="entry name" value="RVT_1"/>
    <property type="match status" value="1"/>
</dbReference>
<protein>
    <recommendedName>
        <fullName evidence="1">Reverse transcriptase domain-containing protein</fullName>
    </recommendedName>
</protein>
<evidence type="ECO:0000313" key="2">
    <source>
        <dbReference type="EnsemblPlants" id="TuG1812G0500004494.01.T01.cds384355"/>
    </source>
</evidence>
<feature type="domain" description="Reverse transcriptase" evidence="1">
    <location>
        <begin position="1"/>
        <end position="149"/>
    </location>
</feature>
<proteinExistence type="predicted"/>
<organism evidence="2 3">
    <name type="scientific">Triticum urartu</name>
    <name type="common">Red wild einkorn</name>
    <name type="synonym">Crithodium urartu</name>
    <dbReference type="NCBI Taxonomy" id="4572"/>
    <lineage>
        <taxon>Eukaryota</taxon>
        <taxon>Viridiplantae</taxon>
        <taxon>Streptophyta</taxon>
        <taxon>Embryophyta</taxon>
        <taxon>Tracheophyta</taxon>
        <taxon>Spermatophyta</taxon>
        <taxon>Magnoliopsida</taxon>
        <taxon>Liliopsida</taxon>
        <taxon>Poales</taxon>
        <taxon>Poaceae</taxon>
        <taxon>BOP clade</taxon>
        <taxon>Pooideae</taxon>
        <taxon>Triticodae</taxon>
        <taxon>Triticeae</taxon>
        <taxon>Triticinae</taxon>
        <taxon>Triticum</taxon>
    </lineage>
</organism>
<dbReference type="PANTHER" id="PTHR33116:SF87">
    <property type="entry name" value="OS01G0158850 PROTEIN"/>
    <property type="match status" value="1"/>
</dbReference>
<keyword evidence="3" id="KW-1185">Reference proteome</keyword>
<accession>A0A8R7QJD2</accession>
<dbReference type="Gramene" id="TuG1812G0500004494.01.T01">
    <property type="protein sequence ID" value="TuG1812G0500004494.01.T01.cds384355"/>
    <property type="gene ID" value="TuG1812G0500004494.01"/>
</dbReference>
<reference evidence="2" key="3">
    <citation type="submission" date="2022-06" db="UniProtKB">
        <authorList>
            <consortium name="EnsemblPlants"/>
        </authorList>
    </citation>
    <scope>IDENTIFICATION</scope>
</reference>
<dbReference type="PANTHER" id="PTHR33116">
    <property type="entry name" value="REVERSE TRANSCRIPTASE ZINC-BINDING DOMAIN-CONTAINING PROTEIN-RELATED-RELATED"/>
    <property type="match status" value="1"/>
</dbReference>
<dbReference type="Proteomes" id="UP000015106">
    <property type="component" value="Chromosome 5"/>
</dbReference>
<dbReference type="AlphaFoldDB" id="A0A8R7QJD2"/>
<dbReference type="PROSITE" id="PS50878">
    <property type="entry name" value="RT_POL"/>
    <property type="match status" value="1"/>
</dbReference>